<sequence>MTRRLLLCAVLLLTACGDRPAPRPATGAQTVIVEVDRRDGLAAGAGQWALPTFTLYGDGTAVTRGEDRGALLTGRRRTLSAAQVDALFERAAEAGLFADRDHPRQATDPAVLTVRLTTTDGTYATTVRQPSPGETGDRGDTIAFADAAAAAGVDAGEYLPQRAAVLVVADVDDDSDVRPWPLGVPLSAMDGAPRRPCHVVDGAALAALRTGVGSAGGATRWQAGTQRVRLVVRPLLPHERTCADLD</sequence>
<evidence type="ECO:0000313" key="3">
    <source>
        <dbReference type="Proteomes" id="UP000199001"/>
    </source>
</evidence>
<accession>A0A1C6TSS2</accession>
<dbReference type="Proteomes" id="UP000199001">
    <property type="component" value="Unassembled WGS sequence"/>
</dbReference>
<keyword evidence="1" id="KW-0732">Signal</keyword>
<feature type="signal peptide" evidence="1">
    <location>
        <begin position="1"/>
        <end position="20"/>
    </location>
</feature>
<evidence type="ECO:0008006" key="4">
    <source>
        <dbReference type="Google" id="ProtNLM"/>
    </source>
</evidence>
<gene>
    <name evidence="2" type="ORF">GA0070606_0421</name>
</gene>
<dbReference type="PROSITE" id="PS51257">
    <property type="entry name" value="PROKAR_LIPOPROTEIN"/>
    <property type="match status" value="1"/>
</dbReference>
<dbReference type="EMBL" id="FMHZ01000002">
    <property type="protein sequence ID" value="SCL44728.1"/>
    <property type="molecule type" value="Genomic_DNA"/>
</dbReference>
<organism evidence="2 3">
    <name type="scientific">Micromonospora citrea</name>
    <dbReference type="NCBI Taxonomy" id="47855"/>
    <lineage>
        <taxon>Bacteria</taxon>
        <taxon>Bacillati</taxon>
        <taxon>Actinomycetota</taxon>
        <taxon>Actinomycetes</taxon>
        <taxon>Micromonosporales</taxon>
        <taxon>Micromonosporaceae</taxon>
        <taxon>Micromonospora</taxon>
    </lineage>
</organism>
<feature type="chain" id="PRO_5039574127" description="Lipoprotein" evidence="1">
    <location>
        <begin position="21"/>
        <end position="246"/>
    </location>
</feature>
<reference evidence="3" key="1">
    <citation type="submission" date="2016-06" db="EMBL/GenBank/DDBJ databases">
        <authorList>
            <person name="Varghese N."/>
            <person name="Submissions Spin"/>
        </authorList>
    </citation>
    <scope>NUCLEOTIDE SEQUENCE [LARGE SCALE GENOMIC DNA]</scope>
    <source>
        <strain evidence="3">DSM 43903</strain>
    </source>
</reference>
<evidence type="ECO:0000256" key="1">
    <source>
        <dbReference type="SAM" id="SignalP"/>
    </source>
</evidence>
<protein>
    <recommendedName>
        <fullName evidence="4">Lipoprotein</fullName>
    </recommendedName>
</protein>
<proteinExistence type="predicted"/>
<keyword evidence="3" id="KW-1185">Reference proteome</keyword>
<evidence type="ECO:0000313" key="2">
    <source>
        <dbReference type="EMBL" id="SCL44728.1"/>
    </source>
</evidence>
<dbReference type="RefSeq" id="WP_091094801.1">
    <property type="nucleotide sequence ID" value="NZ_FMHZ01000002.1"/>
</dbReference>
<dbReference type="AlphaFoldDB" id="A0A1C6TSS2"/>
<name>A0A1C6TSS2_9ACTN</name>